<gene>
    <name evidence="1" type="ORF">ODALV1_LOCUS29488</name>
</gene>
<comment type="caution">
    <text evidence="1">The sequence shown here is derived from an EMBL/GenBank/DDBJ whole genome shotgun (WGS) entry which is preliminary data.</text>
</comment>
<name>A0ABP1S4H1_9HEXA</name>
<organism evidence="1 2">
    <name type="scientific">Orchesella dallaii</name>
    <dbReference type="NCBI Taxonomy" id="48710"/>
    <lineage>
        <taxon>Eukaryota</taxon>
        <taxon>Metazoa</taxon>
        <taxon>Ecdysozoa</taxon>
        <taxon>Arthropoda</taxon>
        <taxon>Hexapoda</taxon>
        <taxon>Collembola</taxon>
        <taxon>Entomobryomorpha</taxon>
        <taxon>Entomobryoidea</taxon>
        <taxon>Orchesellidae</taxon>
        <taxon>Orchesellinae</taxon>
        <taxon>Orchesella</taxon>
    </lineage>
</organism>
<evidence type="ECO:0000313" key="1">
    <source>
        <dbReference type="EMBL" id="CAL8143350.1"/>
    </source>
</evidence>
<dbReference type="EMBL" id="CAXLJM020000154">
    <property type="protein sequence ID" value="CAL8143350.1"/>
    <property type="molecule type" value="Genomic_DNA"/>
</dbReference>
<reference evidence="1 2" key="1">
    <citation type="submission" date="2024-08" db="EMBL/GenBank/DDBJ databases">
        <authorList>
            <person name="Cucini C."/>
            <person name="Frati F."/>
        </authorList>
    </citation>
    <scope>NUCLEOTIDE SEQUENCE [LARGE SCALE GENOMIC DNA]</scope>
</reference>
<accession>A0ABP1S4H1</accession>
<sequence>MRSVGNGNKGDIFSNPVLGTNSKRWWDQIEMDDWQKWNYEKGFILSPNSYKSRIKRNQVKLSHPFRNQRLGYGFGLSVLNLTVT</sequence>
<proteinExistence type="predicted"/>
<keyword evidence="2" id="KW-1185">Reference proteome</keyword>
<evidence type="ECO:0000313" key="2">
    <source>
        <dbReference type="Proteomes" id="UP001642540"/>
    </source>
</evidence>
<protein>
    <submittedName>
        <fullName evidence="1">Uncharacterized protein</fullName>
    </submittedName>
</protein>
<dbReference type="Proteomes" id="UP001642540">
    <property type="component" value="Unassembled WGS sequence"/>
</dbReference>